<feature type="compositionally biased region" description="Pro residues" evidence="3">
    <location>
        <begin position="11"/>
        <end position="24"/>
    </location>
</feature>
<accession>A0A6A4WQH9</accession>
<dbReference type="SMART" id="SM00322">
    <property type="entry name" value="KH"/>
    <property type="match status" value="2"/>
</dbReference>
<keyword evidence="6" id="KW-1185">Reference proteome</keyword>
<evidence type="ECO:0000313" key="5">
    <source>
        <dbReference type="EMBL" id="KAF0304311.1"/>
    </source>
</evidence>
<protein>
    <submittedName>
        <fullName evidence="5">Heterogeneous nuclear ribonucleoprotein K</fullName>
    </submittedName>
</protein>
<gene>
    <name evidence="5" type="primary">HNRNPK_1</name>
    <name evidence="5" type="ORF">FJT64_023857</name>
</gene>
<dbReference type="OrthoDB" id="1937934at2759"/>
<dbReference type="SUPFAM" id="SSF54791">
    <property type="entry name" value="Eukaryotic type KH-domain (KH-domain type I)"/>
    <property type="match status" value="2"/>
</dbReference>
<dbReference type="PROSITE" id="PS50084">
    <property type="entry name" value="KH_TYPE_1"/>
    <property type="match status" value="2"/>
</dbReference>
<evidence type="ECO:0000256" key="1">
    <source>
        <dbReference type="ARBA" id="ARBA00022737"/>
    </source>
</evidence>
<comment type="caution">
    <text evidence="5">The sequence shown here is derived from an EMBL/GenBank/DDBJ whole genome shotgun (WGS) entry which is preliminary data.</text>
</comment>
<dbReference type="PANTHER" id="PTHR10288">
    <property type="entry name" value="KH DOMAIN CONTAINING RNA BINDING PROTEIN"/>
    <property type="match status" value="1"/>
</dbReference>
<proteinExistence type="predicted"/>
<sequence>MASGARGAAPALPPDLSRPPPAVPLAPLSDQERQTYILQLRAAAMLAGKGMKRNLESDGSTMSTTKRYRPQDMSLRLLISSRAAGSVIGKGGSNINRLREQHSATVSVPDTLGPERVVNIGADRETTLKIVEELLPNLDDVPGRDPDATDGEVRILVHTSQAGSIIGRSGFKIKELREGTNTQIKVYTEPCPQSSDRVTQISGQRTNVLDCLSRILTLLEENPPKGLVNPYDPVNYDEVYAAEYGGFSDGRGRTAAQQAALGRGAALAASRAAAMSAMAASRGYATATGLAAAAAARPG</sequence>
<keyword evidence="1" id="KW-0677">Repeat</keyword>
<evidence type="ECO:0000313" key="6">
    <source>
        <dbReference type="Proteomes" id="UP000440578"/>
    </source>
</evidence>
<dbReference type="CDD" id="cd22432">
    <property type="entry name" value="KH-I_HNRNPK_rpt1"/>
    <property type="match status" value="1"/>
</dbReference>
<dbReference type="InterPro" id="IPR004087">
    <property type="entry name" value="KH_dom"/>
</dbReference>
<name>A0A6A4WQH9_AMPAM</name>
<dbReference type="GO" id="GO:0003723">
    <property type="term" value="F:RNA binding"/>
    <property type="evidence" value="ECO:0007669"/>
    <property type="project" value="UniProtKB-UniRule"/>
</dbReference>
<dbReference type="Proteomes" id="UP000440578">
    <property type="component" value="Unassembled WGS sequence"/>
</dbReference>
<keyword evidence="2" id="KW-0694">RNA-binding</keyword>
<organism evidence="5 6">
    <name type="scientific">Amphibalanus amphitrite</name>
    <name type="common">Striped barnacle</name>
    <name type="synonym">Balanus amphitrite</name>
    <dbReference type="NCBI Taxonomy" id="1232801"/>
    <lineage>
        <taxon>Eukaryota</taxon>
        <taxon>Metazoa</taxon>
        <taxon>Ecdysozoa</taxon>
        <taxon>Arthropoda</taxon>
        <taxon>Crustacea</taxon>
        <taxon>Multicrustacea</taxon>
        <taxon>Cirripedia</taxon>
        <taxon>Thoracica</taxon>
        <taxon>Thoracicalcarea</taxon>
        <taxon>Balanomorpha</taxon>
        <taxon>Balanoidea</taxon>
        <taxon>Balanidae</taxon>
        <taxon>Amphibalaninae</taxon>
        <taxon>Amphibalanus</taxon>
    </lineage>
</organism>
<dbReference type="InterPro" id="IPR004088">
    <property type="entry name" value="KH_dom_type_1"/>
</dbReference>
<feature type="domain" description="K Homology" evidence="4">
    <location>
        <begin position="71"/>
        <end position="139"/>
    </location>
</feature>
<dbReference type="GO" id="GO:1990904">
    <property type="term" value="C:ribonucleoprotein complex"/>
    <property type="evidence" value="ECO:0007669"/>
    <property type="project" value="UniProtKB-KW"/>
</dbReference>
<dbReference type="Pfam" id="PF00013">
    <property type="entry name" value="KH_1"/>
    <property type="match status" value="2"/>
</dbReference>
<feature type="domain" description="K Homology" evidence="4">
    <location>
        <begin position="149"/>
        <end position="220"/>
    </location>
</feature>
<evidence type="ECO:0000259" key="4">
    <source>
        <dbReference type="SMART" id="SM00322"/>
    </source>
</evidence>
<reference evidence="5 6" key="1">
    <citation type="submission" date="2019-07" db="EMBL/GenBank/DDBJ databases">
        <title>Draft genome assembly of a fouling barnacle, Amphibalanus amphitrite (Darwin, 1854): The first reference genome for Thecostraca.</title>
        <authorList>
            <person name="Kim W."/>
        </authorList>
    </citation>
    <scope>NUCLEOTIDE SEQUENCE [LARGE SCALE GENOMIC DNA]</scope>
    <source>
        <strain evidence="5">SNU_AA5</strain>
        <tissue evidence="5">Soma without cirri and trophi</tissue>
    </source>
</reference>
<dbReference type="EMBL" id="VIIS01000857">
    <property type="protein sequence ID" value="KAF0304311.1"/>
    <property type="molecule type" value="Genomic_DNA"/>
</dbReference>
<dbReference type="GO" id="GO:0010468">
    <property type="term" value="P:regulation of gene expression"/>
    <property type="evidence" value="ECO:0007669"/>
    <property type="project" value="UniProtKB-ARBA"/>
</dbReference>
<dbReference type="Gene3D" id="3.30.1370.10">
    <property type="entry name" value="K Homology domain, type 1"/>
    <property type="match status" value="2"/>
</dbReference>
<dbReference type="CDD" id="cd22433">
    <property type="entry name" value="KH-I_HNRNPK_rpt2"/>
    <property type="match status" value="1"/>
</dbReference>
<dbReference type="InterPro" id="IPR036612">
    <property type="entry name" value="KH_dom_type_1_sf"/>
</dbReference>
<evidence type="ECO:0000256" key="2">
    <source>
        <dbReference type="PROSITE-ProRule" id="PRU00117"/>
    </source>
</evidence>
<keyword evidence="5" id="KW-0687">Ribonucleoprotein</keyword>
<feature type="region of interest" description="Disordered" evidence="3">
    <location>
        <begin position="1"/>
        <end position="27"/>
    </location>
</feature>
<evidence type="ECO:0000256" key="3">
    <source>
        <dbReference type="SAM" id="MobiDB-lite"/>
    </source>
</evidence>
<dbReference type="AlphaFoldDB" id="A0A6A4WQH9"/>